<dbReference type="RefSeq" id="WP_184727958.1">
    <property type="nucleotide sequence ID" value="NZ_JACHIW010000001.1"/>
</dbReference>
<comment type="caution">
    <text evidence="2">The sequence shown here is derived from an EMBL/GenBank/DDBJ whole genome shotgun (WGS) entry which is preliminary data.</text>
</comment>
<name>A0A840QE26_9PSEU</name>
<sequence>MFASAGGRGLRADRIDDADQARDTLGQALQHDGPTLVECVVDPYETPFGDVLKPAHADNIVTAYDNGEPARRRMSRSLLDPRRRNLSPAVGNVADRLTEHT</sequence>
<dbReference type="Gene3D" id="3.40.50.970">
    <property type="match status" value="1"/>
</dbReference>
<reference evidence="2 3" key="1">
    <citation type="submission" date="2020-08" db="EMBL/GenBank/DDBJ databases">
        <title>Sequencing the genomes of 1000 actinobacteria strains.</title>
        <authorList>
            <person name="Klenk H.-P."/>
        </authorList>
    </citation>
    <scope>NUCLEOTIDE SEQUENCE [LARGE SCALE GENOMIC DNA]</scope>
    <source>
        <strain evidence="2 3">DSM 45584</strain>
    </source>
</reference>
<evidence type="ECO:0008006" key="4">
    <source>
        <dbReference type="Google" id="ProtNLM"/>
    </source>
</evidence>
<dbReference type="GO" id="GO:0000287">
    <property type="term" value="F:magnesium ion binding"/>
    <property type="evidence" value="ECO:0007669"/>
    <property type="project" value="UniProtKB-ARBA"/>
</dbReference>
<dbReference type="InterPro" id="IPR029061">
    <property type="entry name" value="THDP-binding"/>
</dbReference>
<feature type="region of interest" description="Disordered" evidence="1">
    <location>
        <begin position="81"/>
        <end position="101"/>
    </location>
</feature>
<accession>A0A840QE26</accession>
<dbReference type="SUPFAM" id="SSF52518">
    <property type="entry name" value="Thiamin diphosphate-binding fold (THDP-binding)"/>
    <property type="match status" value="1"/>
</dbReference>
<dbReference type="EMBL" id="JACHIW010000001">
    <property type="protein sequence ID" value="MBB5156918.1"/>
    <property type="molecule type" value="Genomic_DNA"/>
</dbReference>
<gene>
    <name evidence="2" type="ORF">BJ970_004452</name>
</gene>
<dbReference type="AlphaFoldDB" id="A0A840QE26"/>
<organism evidence="2 3">
    <name type="scientific">Saccharopolyspora phatthalungensis</name>
    <dbReference type="NCBI Taxonomy" id="664693"/>
    <lineage>
        <taxon>Bacteria</taxon>
        <taxon>Bacillati</taxon>
        <taxon>Actinomycetota</taxon>
        <taxon>Actinomycetes</taxon>
        <taxon>Pseudonocardiales</taxon>
        <taxon>Pseudonocardiaceae</taxon>
        <taxon>Saccharopolyspora</taxon>
    </lineage>
</organism>
<dbReference type="Proteomes" id="UP000584374">
    <property type="component" value="Unassembled WGS sequence"/>
</dbReference>
<protein>
    <recommendedName>
        <fullName evidence="4">Thiamine pyrophosphate enzyme TPP-binding domain-containing protein</fullName>
    </recommendedName>
</protein>
<evidence type="ECO:0000313" key="2">
    <source>
        <dbReference type="EMBL" id="MBB5156918.1"/>
    </source>
</evidence>
<keyword evidence="3" id="KW-1185">Reference proteome</keyword>
<proteinExistence type="predicted"/>
<evidence type="ECO:0000313" key="3">
    <source>
        <dbReference type="Proteomes" id="UP000584374"/>
    </source>
</evidence>
<evidence type="ECO:0000256" key="1">
    <source>
        <dbReference type="SAM" id="MobiDB-lite"/>
    </source>
</evidence>